<evidence type="ECO:0000313" key="4">
    <source>
        <dbReference type="Proteomes" id="UP000446768"/>
    </source>
</evidence>
<dbReference type="InterPro" id="IPR008928">
    <property type="entry name" value="6-hairpin_glycosidase_sf"/>
</dbReference>
<keyword evidence="4" id="KW-1185">Reference proteome</keyword>
<dbReference type="AlphaFoldDB" id="A0A7X2LW57"/>
<dbReference type="GO" id="GO:0016787">
    <property type="term" value="F:hydrolase activity"/>
    <property type="evidence" value="ECO:0007669"/>
    <property type="project" value="UniProtKB-KW"/>
</dbReference>
<dbReference type="GO" id="GO:0005975">
    <property type="term" value="P:carbohydrate metabolic process"/>
    <property type="evidence" value="ECO:0007669"/>
    <property type="project" value="InterPro"/>
</dbReference>
<dbReference type="Proteomes" id="UP000446768">
    <property type="component" value="Unassembled WGS sequence"/>
</dbReference>
<feature type="chain" id="PRO_5030900165" evidence="2">
    <location>
        <begin position="25"/>
        <end position="410"/>
    </location>
</feature>
<protein>
    <submittedName>
        <fullName evidence="3">Glycoside hydrolase family 88 protein</fullName>
    </submittedName>
</protein>
<dbReference type="InterPro" id="IPR012341">
    <property type="entry name" value="6hp_glycosidase-like_sf"/>
</dbReference>
<dbReference type="SUPFAM" id="SSF48208">
    <property type="entry name" value="Six-hairpin glycosidases"/>
    <property type="match status" value="1"/>
</dbReference>
<proteinExistence type="predicted"/>
<dbReference type="InterPro" id="IPR010905">
    <property type="entry name" value="Glyco_hydro_88"/>
</dbReference>
<dbReference type="PANTHER" id="PTHR33886">
    <property type="entry name" value="UNSATURATED RHAMNOGALACTURONAN HYDROLASE (EUROFUNG)"/>
    <property type="match status" value="1"/>
</dbReference>
<evidence type="ECO:0000313" key="3">
    <source>
        <dbReference type="EMBL" id="MRV76216.1"/>
    </source>
</evidence>
<keyword evidence="2" id="KW-0732">Signal</keyword>
<dbReference type="InterPro" id="IPR052043">
    <property type="entry name" value="PolySaccharide_Degr_Enz"/>
</dbReference>
<comment type="caution">
    <text evidence="3">The sequence shown here is derived from an EMBL/GenBank/DDBJ whole genome shotgun (WGS) entry which is preliminary data.</text>
</comment>
<organism evidence="3 4">
    <name type="scientific">Pseudoduganella rivuli</name>
    <dbReference type="NCBI Taxonomy" id="2666085"/>
    <lineage>
        <taxon>Bacteria</taxon>
        <taxon>Pseudomonadati</taxon>
        <taxon>Pseudomonadota</taxon>
        <taxon>Betaproteobacteria</taxon>
        <taxon>Burkholderiales</taxon>
        <taxon>Oxalobacteraceae</taxon>
        <taxon>Telluria group</taxon>
        <taxon>Pseudoduganella</taxon>
    </lineage>
</organism>
<dbReference type="Pfam" id="PF07470">
    <property type="entry name" value="Glyco_hydro_88"/>
    <property type="match status" value="1"/>
</dbReference>
<dbReference type="Gene3D" id="1.50.10.10">
    <property type="match status" value="1"/>
</dbReference>
<keyword evidence="1 3" id="KW-0378">Hydrolase</keyword>
<reference evidence="3 4" key="1">
    <citation type="submission" date="2019-11" db="EMBL/GenBank/DDBJ databases">
        <title>Novel species isolated from a subtropical stream in China.</title>
        <authorList>
            <person name="Lu H."/>
        </authorList>
    </citation>
    <scope>NUCLEOTIDE SEQUENCE [LARGE SCALE GENOMIC DNA]</scope>
    <source>
        <strain evidence="3 4">FT92W</strain>
    </source>
</reference>
<dbReference type="EMBL" id="WKJJ01000029">
    <property type="protein sequence ID" value="MRV76216.1"/>
    <property type="molecule type" value="Genomic_DNA"/>
</dbReference>
<sequence length="410" mass="45445">MFERKAIVIAMLAAVTVLAGCASAPQPPYADNAYPLPTPAMQAIVDKDTSRHFGDAPADGGAMATDLSPALQPAAIDKALRKVADWQLARTQRHIDRIWTSAVLFTGFMAASDATGDAKYRDAMLAMSKGFNWDLKGPYPNADDISVAQTYLELHALDPSPDKVLPAKAHLDQLIGLKTLNPKDTRVPWWWCDALFMAPPVWARMYQATGERKYLDYVHEQWRITSDLLYDKDEHLYARDTSYIGKLEPNGRKIFWSRGEGWVMGGLARTIDYIPQDDPRRPFYLQQLREMSAKIASLQNPQGLWHAGLLDPATYPLPEISGSALFVYGMAYGVNRGYLDEAAYRPVIEKAWAGILKHVYADGRLGGIQQTGAEPAFYRPASSFNYGVGGFLLAAAELKKMAEGRKVAVK</sequence>
<accession>A0A7X2LW57</accession>
<dbReference type="PROSITE" id="PS51257">
    <property type="entry name" value="PROKAR_LIPOPROTEIN"/>
    <property type="match status" value="1"/>
</dbReference>
<name>A0A7X2LW57_9BURK</name>
<dbReference type="PANTHER" id="PTHR33886:SF8">
    <property type="entry name" value="UNSATURATED RHAMNOGALACTURONAN HYDROLASE (EUROFUNG)"/>
    <property type="match status" value="1"/>
</dbReference>
<evidence type="ECO:0000256" key="1">
    <source>
        <dbReference type="ARBA" id="ARBA00022801"/>
    </source>
</evidence>
<gene>
    <name evidence="3" type="ORF">GJ700_31355</name>
</gene>
<feature type="signal peptide" evidence="2">
    <location>
        <begin position="1"/>
        <end position="24"/>
    </location>
</feature>
<evidence type="ECO:0000256" key="2">
    <source>
        <dbReference type="SAM" id="SignalP"/>
    </source>
</evidence>